<dbReference type="RefSeq" id="WP_255037520.1">
    <property type="nucleotide sequence ID" value="NZ_RJUF01000038.1"/>
</dbReference>
<accession>A0AAE3KWZ2</accession>
<evidence type="ECO:0000313" key="3">
    <source>
        <dbReference type="Proteomes" id="UP001204144"/>
    </source>
</evidence>
<evidence type="ECO:0000256" key="1">
    <source>
        <dbReference type="SAM" id="SignalP"/>
    </source>
</evidence>
<name>A0AAE3KWZ2_9BACT</name>
<evidence type="ECO:0000313" key="2">
    <source>
        <dbReference type="EMBL" id="MCP9763750.1"/>
    </source>
</evidence>
<organism evidence="2 3">
    <name type="scientific">Lacihabitans soyangensis</name>
    <dbReference type="NCBI Taxonomy" id="869394"/>
    <lineage>
        <taxon>Bacteria</taxon>
        <taxon>Pseudomonadati</taxon>
        <taxon>Bacteroidota</taxon>
        <taxon>Cytophagia</taxon>
        <taxon>Cytophagales</taxon>
        <taxon>Leadbetterellaceae</taxon>
        <taxon>Lacihabitans</taxon>
    </lineage>
</organism>
<comment type="caution">
    <text evidence="2">The sequence shown here is derived from an EMBL/GenBank/DDBJ whole genome shotgun (WGS) entry which is preliminary data.</text>
</comment>
<protein>
    <recommendedName>
        <fullName evidence="4">Trimeric autotransporter adhesin YadA-like head domain-containing protein</fullName>
    </recommendedName>
</protein>
<dbReference type="Proteomes" id="UP001204144">
    <property type="component" value="Unassembled WGS sequence"/>
</dbReference>
<reference evidence="2 3" key="1">
    <citation type="submission" date="2018-11" db="EMBL/GenBank/DDBJ databases">
        <title>Novel bacteria species description.</title>
        <authorList>
            <person name="Han J.-H."/>
        </authorList>
    </citation>
    <scope>NUCLEOTIDE SEQUENCE [LARGE SCALE GENOMIC DNA]</scope>
    <source>
        <strain evidence="2 3">KCTC23259</strain>
    </source>
</reference>
<gene>
    <name evidence="2" type="ORF">EGI31_12375</name>
</gene>
<evidence type="ECO:0008006" key="4">
    <source>
        <dbReference type="Google" id="ProtNLM"/>
    </source>
</evidence>
<feature type="chain" id="PRO_5042190755" description="Trimeric autotransporter adhesin YadA-like head domain-containing protein" evidence="1">
    <location>
        <begin position="19"/>
        <end position="577"/>
    </location>
</feature>
<proteinExistence type="predicted"/>
<keyword evidence="1" id="KW-0732">Signal</keyword>
<sequence>MKYRLIILSLLVSFLSHAQVRTVENNTQSITLTPNGVTVKKGVNSGFDPNVSIGFDALKSNQLNSQIGFGNIGIGTETLRDNTLTPNGTLPYGIFNTAVGHSSMSNNRGGNWNTAVGTYALSAAQHPKFNTAIGYSAGHHLGSRENVAIGIYALHSGYFGNRNTAIGAYAGENLGSIYNDTDSANVFIGYQAGSTLGAKANKLYIANTNTDEPLIWGDFFTQKLGFHGSVGIGTKTPSDLLNIHDKSQSIPKSYLRFTNGFSGQNIEDGFRIGLTEFMSGIIWHYEDKPLVFGTNNTTRLTIHENGKVGIGTNNPQGNLHIYQNAGVSSLILNTSYSGTGSLDGLFIGSGQTSSSFMNRENQILFMGTNNTNIATFHPDGKFGVGLNGLPASSDLHIHKNDFVSTELQLTNTSTGYFPTDGFSISMKNGGELEMNYKESQKVVFQTNTSATPELVLQTNGNMGLGVNNASAKLEVNGFTKLGTDAPSIKIKKLTTTSPAIEGATINLDHLLSPNKIIAVQIMLEYIPNSYVPPSYDGNGGFWYDWYLSGDKIYIKNKLGSSGSILSKPIKIIITYEE</sequence>
<feature type="signal peptide" evidence="1">
    <location>
        <begin position="1"/>
        <end position="18"/>
    </location>
</feature>
<dbReference type="AlphaFoldDB" id="A0AAE3KWZ2"/>
<keyword evidence="3" id="KW-1185">Reference proteome</keyword>
<dbReference type="EMBL" id="RJUF01000038">
    <property type="protein sequence ID" value="MCP9763750.1"/>
    <property type="molecule type" value="Genomic_DNA"/>
</dbReference>